<comment type="caution">
    <text evidence="1">The sequence shown here is derived from an EMBL/GenBank/DDBJ whole genome shotgun (WGS) entry which is preliminary data.</text>
</comment>
<sequence>MLVPFLKFPWILSTCKIPATLNFEASESSIASPLNERFNRTSLFLTCALLVSMELSFLLHVFHLCAICKGNATQLKKTADVRWICIIFWSPQHLLPYFKRWKLSWSYCAA</sequence>
<protein>
    <submittedName>
        <fullName evidence="1">Uncharacterized protein</fullName>
    </submittedName>
</protein>
<dbReference type="AlphaFoldDB" id="A0A835V1G7"/>
<evidence type="ECO:0000313" key="1">
    <source>
        <dbReference type="EMBL" id="KAG0479621.1"/>
    </source>
</evidence>
<gene>
    <name evidence="1" type="ORF">HPP92_010479</name>
</gene>
<proteinExistence type="predicted"/>
<name>A0A835V1G7_VANPL</name>
<organism evidence="1 2">
    <name type="scientific">Vanilla planifolia</name>
    <name type="common">Vanilla</name>
    <dbReference type="NCBI Taxonomy" id="51239"/>
    <lineage>
        <taxon>Eukaryota</taxon>
        <taxon>Viridiplantae</taxon>
        <taxon>Streptophyta</taxon>
        <taxon>Embryophyta</taxon>
        <taxon>Tracheophyta</taxon>
        <taxon>Spermatophyta</taxon>
        <taxon>Magnoliopsida</taxon>
        <taxon>Liliopsida</taxon>
        <taxon>Asparagales</taxon>
        <taxon>Orchidaceae</taxon>
        <taxon>Vanilloideae</taxon>
        <taxon>Vanilleae</taxon>
        <taxon>Vanilla</taxon>
    </lineage>
</organism>
<dbReference type="EMBL" id="JADCNL010000005">
    <property type="protein sequence ID" value="KAG0479621.1"/>
    <property type="molecule type" value="Genomic_DNA"/>
</dbReference>
<keyword evidence="2" id="KW-1185">Reference proteome</keyword>
<dbReference type="Proteomes" id="UP000636800">
    <property type="component" value="Chromosome 5"/>
</dbReference>
<evidence type="ECO:0000313" key="2">
    <source>
        <dbReference type="Proteomes" id="UP000636800"/>
    </source>
</evidence>
<accession>A0A835V1G7</accession>
<reference evidence="1 2" key="1">
    <citation type="journal article" date="2020" name="Nat. Food">
        <title>A phased Vanilla planifolia genome enables genetic improvement of flavour and production.</title>
        <authorList>
            <person name="Hasing T."/>
            <person name="Tang H."/>
            <person name="Brym M."/>
            <person name="Khazi F."/>
            <person name="Huang T."/>
            <person name="Chambers A.H."/>
        </authorList>
    </citation>
    <scope>NUCLEOTIDE SEQUENCE [LARGE SCALE GENOMIC DNA]</scope>
    <source>
        <tissue evidence="1">Leaf</tissue>
    </source>
</reference>